<comment type="caution">
    <text evidence="3">The sequence shown here is derived from an EMBL/GenBank/DDBJ whole genome shotgun (WGS) entry which is preliminary data.</text>
</comment>
<keyword evidence="4" id="KW-1185">Reference proteome</keyword>
<dbReference type="EMBL" id="JBHFQA010000003">
    <property type="protein sequence ID" value="KAL2102037.1"/>
    <property type="molecule type" value="Genomic_DNA"/>
</dbReference>
<evidence type="ECO:0000313" key="3">
    <source>
        <dbReference type="EMBL" id="KAL2102037.1"/>
    </source>
</evidence>
<evidence type="ECO:0008006" key="5">
    <source>
        <dbReference type="Google" id="ProtNLM"/>
    </source>
</evidence>
<accession>A0ABD1KS94</accession>
<gene>
    <name evidence="3" type="ORF">ACEWY4_003798</name>
</gene>
<name>A0ABD1KS94_9TELE</name>
<dbReference type="Pfam" id="PF21788">
    <property type="entry name" value="TNP-like_GBD"/>
    <property type="match status" value="1"/>
</dbReference>
<organism evidence="3 4">
    <name type="scientific">Coilia grayii</name>
    <name type="common">Gray's grenadier anchovy</name>
    <dbReference type="NCBI Taxonomy" id="363190"/>
    <lineage>
        <taxon>Eukaryota</taxon>
        <taxon>Metazoa</taxon>
        <taxon>Chordata</taxon>
        <taxon>Craniata</taxon>
        <taxon>Vertebrata</taxon>
        <taxon>Euteleostomi</taxon>
        <taxon>Actinopterygii</taxon>
        <taxon>Neopterygii</taxon>
        <taxon>Teleostei</taxon>
        <taxon>Clupei</taxon>
        <taxon>Clupeiformes</taxon>
        <taxon>Clupeoidei</taxon>
        <taxon>Engraulidae</taxon>
        <taxon>Coilinae</taxon>
        <taxon>Coilia</taxon>
    </lineage>
</organism>
<feature type="domain" description="Transposable element P transposase-like GTP-binding insertion" evidence="2">
    <location>
        <begin position="190"/>
        <end position="303"/>
    </location>
</feature>
<evidence type="ECO:0000259" key="2">
    <source>
        <dbReference type="Pfam" id="PF21788"/>
    </source>
</evidence>
<dbReference type="AlphaFoldDB" id="A0ABD1KS94"/>
<dbReference type="InterPro" id="IPR048366">
    <property type="entry name" value="TNP-like_GBD"/>
</dbReference>
<dbReference type="InterPro" id="IPR048365">
    <property type="entry name" value="TNP-like_RNaseH_N"/>
</dbReference>
<protein>
    <recommendedName>
        <fullName evidence="5">Transposase</fullName>
    </recommendedName>
</protein>
<dbReference type="Pfam" id="PF21787">
    <property type="entry name" value="TNP-like_RNaseH_N"/>
    <property type="match status" value="1"/>
</dbReference>
<sequence length="332" mass="37428">MALSLYHQGPCAYRFCQHIFSLPSIPSLCRWLSGMEIRAGFSPTVLDMLGSRVSDMTQLDRLSVITFDEMSLRSCLTYNISSDSVEGFEDFGSLGKTARIANHSLAFMVRGLTGKWKQPIGYFLSKDAAPAHTLECLLKECIDNIKAIGLLPKVVVCDQGANNVSLFKQLGITPEKPFFMYADEKIFPPHLLKNTRSNLEKYIFRSNTDGTSKSIKWTYLQRFFELDSQLPIRKAPKLTKGHFQLNSFSKMRVNKAAQVLSHTVSAGIYTYVALGKLPGEAVHTAEFVEIIDSLFDSFNSRFFRDPKPRKHPLSQSSCHLKFYEACIPILNT</sequence>
<evidence type="ECO:0000313" key="4">
    <source>
        <dbReference type="Proteomes" id="UP001591681"/>
    </source>
</evidence>
<proteinExistence type="predicted"/>
<reference evidence="3 4" key="1">
    <citation type="submission" date="2024-09" db="EMBL/GenBank/DDBJ databases">
        <title>A chromosome-level genome assembly of Gray's grenadier anchovy, Coilia grayii.</title>
        <authorList>
            <person name="Fu Z."/>
        </authorList>
    </citation>
    <scope>NUCLEOTIDE SEQUENCE [LARGE SCALE GENOMIC DNA]</scope>
    <source>
        <strain evidence="3">G4</strain>
        <tissue evidence="3">Muscle</tissue>
    </source>
</reference>
<evidence type="ECO:0000259" key="1">
    <source>
        <dbReference type="Pfam" id="PF21787"/>
    </source>
</evidence>
<feature type="domain" description="Transposable element P transposase-like RNase H" evidence="1">
    <location>
        <begin position="39"/>
        <end position="171"/>
    </location>
</feature>
<dbReference type="Proteomes" id="UP001591681">
    <property type="component" value="Unassembled WGS sequence"/>
</dbReference>